<evidence type="ECO:0000256" key="1">
    <source>
        <dbReference type="SAM" id="MobiDB-lite"/>
    </source>
</evidence>
<keyword evidence="2" id="KW-0472">Membrane</keyword>
<protein>
    <submittedName>
        <fullName evidence="3">Uncharacterized protein</fullName>
    </submittedName>
</protein>
<accession>A0AAV2GYV8</accession>
<organism evidence="3 4">
    <name type="scientific">Lymnaea stagnalis</name>
    <name type="common">Great pond snail</name>
    <name type="synonym">Helix stagnalis</name>
    <dbReference type="NCBI Taxonomy" id="6523"/>
    <lineage>
        <taxon>Eukaryota</taxon>
        <taxon>Metazoa</taxon>
        <taxon>Spiralia</taxon>
        <taxon>Lophotrochozoa</taxon>
        <taxon>Mollusca</taxon>
        <taxon>Gastropoda</taxon>
        <taxon>Heterobranchia</taxon>
        <taxon>Euthyneura</taxon>
        <taxon>Panpulmonata</taxon>
        <taxon>Hygrophila</taxon>
        <taxon>Lymnaeoidea</taxon>
        <taxon>Lymnaeidae</taxon>
        <taxon>Lymnaea</taxon>
    </lineage>
</organism>
<feature type="transmembrane region" description="Helical" evidence="2">
    <location>
        <begin position="36"/>
        <end position="54"/>
    </location>
</feature>
<sequence length="149" mass="16018">MCEDTKRSTSVHVIDMLRYKTEPMGHPATSTSPSRLMGIMWMTLFVLVEFTGSADGTTTQSTDAKAKSDDSSGMLKGMAAGFGGFVAIIVLICVLWCCCCGQDDSNGRCCCKDKDKDKSNQGPPKPRSADRAKVAPSPPQSANSWSRAR</sequence>
<feature type="region of interest" description="Disordered" evidence="1">
    <location>
        <begin position="106"/>
        <end position="149"/>
    </location>
</feature>
<evidence type="ECO:0000313" key="4">
    <source>
        <dbReference type="Proteomes" id="UP001497497"/>
    </source>
</evidence>
<keyword evidence="2" id="KW-0812">Transmembrane</keyword>
<feature type="compositionally biased region" description="Basic and acidic residues" evidence="1">
    <location>
        <begin position="110"/>
        <end position="119"/>
    </location>
</feature>
<evidence type="ECO:0000313" key="3">
    <source>
        <dbReference type="EMBL" id="CAL1526186.1"/>
    </source>
</evidence>
<dbReference type="AlphaFoldDB" id="A0AAV2GYV8"/>
<feature type="compositionally biased region" description="Polar residues" evidence="1">
    <location>
        <begin position="140"/>
        <end position="149"/>
    </location>
</feature>
<comment type="caution">
    <text evidence="3">The sequence shown here is derived from an EMBL/GenBank/DDBJ whole genome shotgun (WGS) entry which is preliminary data.</text>
</comment>
<evidence type="ECO:0000256" key="2">
    <source>
        <dbReference type="SAM" id="Phobius"/>
    </source>
</evidence>
<dbReference type="EMBL" id="CAXITT010000003">
    <property type="protein sequence ID" value="CAL1526186.1"/>
    <property type="molecule type" value="Genomic_DNA"/>
</dbReference>
<name>A0AAV2GYV8_LYMST</name>
<gene>
    <name evidence="3" type="ORF">GSLYS_00000363001</name>
</gene>
<reference evidence="3 4" key="1">
    <citation type="submission" date="2024-04" db="EMBL/GenBank/DDBJ databases">
        <authorList>
            <consortium name="Genoscope - CEA"/>
            <person name="William W."/>
        </authorList>
    </citation>
    <scope>NUCLEOTIDE SEQUENCE [LARGE SCALE GENOMIC DNA]</scope>
</reference>
<dbReference type="Proteomes" id="UP001497497">
    <property type="component" value="Unassembled WGS sequence"/>
</dbReference>
<keyword evidence="4" id="KW-1185">Reference proteome</keyword>
<keyword evidence="2" id="KW-1133">Transmembrane helix</keyword>
<proteinExistence type="predicted"/>
<feature type="transmembrane region" description="Helical" evidence="2">
    <location>
        <begin position="74"/>
        <end position="98"/>
    </location>
</feature>